<keyword evidence="3" id="KW-1003">Cell membrane</keyword>
<dbReference type="EMBL" id="JAJEQC010000006">
    <property type="protein sequence ID" value="MCC2136868.1"/>
    <property type="molecule type" value="Genomic_DNA"/>
</dbReference>
<keyword evidence="4 7" id="KW-0812">Transmembrane</keyword>
<reference evidence="9" key="1">
    <citation type="submission" date="2021-10" db="EMBL/GenBank/DDBJ databases">
        <title>Anaerobic single-cell dispensing facilitates the cultivation of human gut bacteria.</title>
        <authorList>
            <person name="Afrizal A."/>
        </authorList>
    </citation>
    <scope>NUCLEOTIDE SEQUENCE</scope>
    <source>
        <strain evidence="9">CLA-AA-H250</strain>
    </source>
</reference>
<keyword evidence="9" id="KW-0808">Transferase</keyword>
<name>A0AAE3ALP9_9FIRM</name>
<evidence type="ECO:0000256" key="3">
    <source>
        <dbReference type="ARBA" id="ARBA00022475"/>
    </source>
</evidence>
<comment type="caution">
    <text evidence="9">The sequence shown here is derived from an EMBL/GenBank/DDBJ whole genome shotgun (WGS) entry which is preliminary data.</text>
</comment>
<organism evidence="9 10">
    <name type="scientific">Hominenteromicrobium mulieris</name>
    <dbReference type="NCBI Taxonomy" id="2885357"/>
    <lineage>
        <taxon>Bacteria</taxon>
        <taxon>Bacillati</taxon>
        <taxon>Bacillota</taxon>
        <taxon>Clostridia</taxon>
        <taxon>Eubacteriales</taxon>
        <taxon>Oscillospiraceae</taxon>
        <taxon>Hominenteromicrobium</taxon>
    </lineage>
</organism>
<feature type="transmembrane region" description="Helical" evidence="7">
    <location>
        <begin position="223"/>
        <end position="240"/>
    </location>
</feature>
<dbReference type="PANTHER" id="PTHR40074">
    <property type="entry name" value="O-ACETYLTRANSFERASE WECH"/>
    <property type="match status" value="1"/>
</dbReference>
<evidence type="ECO:0000256" key="4">
    <source>
        <dbReference type="ARBA" id="ARBA00022692"/>
    </source>
</evidence>
<feature type="transmembrane region" description="Helical" evidence="7">
    <location>
        <begin position="167"/>
        <end position="185"/>
    </location>
</feature>
<evidence type="ECO:0000313" key="9">
    <source>
        <dbReference type="EMBL" id="MCC2136868.1"/>
    </source>
</evidence>
<feature type="transmembrane region" description="Helical" evidence="7">
    <location>
        <begin position="96"/>
        <end position="115"/>
    </location>
</feature>
<feature type="transmembrane region" description="Helical" evidence="7">
    <location>
        <begin position="135"/>
        <end position="155"/>
    </location>
</feature>
<evidence type="ECO:0000256" key="5">
    <source>
        <dbReference type="ARBA" id="ARBA00022989"/>
    </source>
</evidence>
<dbReference type="GO" id="GO:0016413">
    <property type="term" value="F:O-acetyltransferase activity"/>
    <property type="evidence" value="ECO:0007669"/>
    <property type="project" value="TreeGrafter"/>
</dbReference>
<comment type="subcellular location">
    <subcellularLocation>
        <location evidence="1">Cell membrane</location>
        <topology evidence="1">Multi-pass membrane protein</topology>
    </subcellularLocation>
</comment>
<dbReference type="PANTHER" id="PTHR40074:SF2">
    <property type="entry name" value="O-ACETYLTRANSFERASE WECH"/>
    <property type="match status" value="1"/>
</dbReference>
<feature type="transmembrane region" description="Helical" evidence="7">
    <location>
        <begin position="252"/>
        <end position="276"/>
    </location>
</feature>
<dbReference type="AlphaFoldDB" id="A0AAE3ALP9"/>
<dbReference type="GO" id="GO:0005886">
    <property type="term" value="C:plasma membrane"/>
    <property type="evidence" value="ECO:0007669"/>
    <property type="project" value="UniProtKB-SubCell"/>
</dbReference>
<feature type="transmembrane region" description="Helical" evidence="7">
    <location>
        <begin position="297"/>
        <end position="316"/>
    </location>
</feature>
<evidence type="ECO:0000256" key="7">
    <source>
        <dbReference type="SAM" id="Phobius"/>
    </source>
</evidence>
<feature type="transmembrane region" description="Helical" evidence="7">
    <location>
        <begin position="60"/>
        <end position="76"/>
    </location>
</feature>
<evidence type="ECO:0000256" key="2">
    <source>
        <dbReference type="ARBA" id="ARBA00007400"/>
    </source>
</evidence>
<dbReference type="Pfam" id="PF01757">
    <property type="entry name" value="Acyl_transf_3"/>
    <property type="match status" value="1"/>
</dbReference>
<evidence type="ECO:0000256" key="6">
    <source>
        <dbReference type="ARBA" id="ARBA00023136"/>
    </source>
</evidence>
<keyword evidence="5 7" id="KW-1133">Transmembrane helix</keyword>
<feature type="transmembrane region" description="Helical" evidence="7">
    <location>
        <begin position="328"/>
        <end position="350"/>
    </location>
</feature>
<dbReference type="RefSeq" id="WP_308449228.1">
    <property type="nucleotide sequence ID" value="NZ_JAJEQC010000006.1"/>
</dbReference>
<comment type="similarity">
    <text evidence="2">Belongs to the acyltransferase 3 family.</text>
</comment>
<evidence type="ECO:0000256" key="1">
    <source>
        <dbReference type="ARBA" id="ARBA00004651"/>
    </source>
</evidence>
<accession>A0AAE3ALP9</accession>
<sequence>MRAEAGTSANTFRVHSFSYLRAAACLAIVLLHTVFCAVSLFPEEASATQALLSNIVVNNMMWAVPCFLMVSGALLLNPERPVTVKKCLTKYIPRMLIALVVFCLLFRALEILVNHEPVNAETLLSGFYEIFSGTSWSHVWYLYLMIGIYLLLPFYHKIASNSTAGELRYLMIVYVIFLSLVPVLKTFGISVGFYICVSAIYPFYLFCGYALRQGVWRVNRGLGLLFLLIGTAAVVLFTVLKENGTIKAAGVFYGYSSIFVILQSIGVFTLFGCAAGKTGAPRKEKSPGVFGKFVLEIDKCSFGIYLIHMIFVRGILKHTKIHPYGAGSPFILIGLTLGIFLVSFILTWILKKIPGVKKIL</sequence>
<proteinExistence type="inferred from homology"/>
<dbReference type="GO" id="GO:0009246">
    <property type="term" value="P:enterobacterial common antigen biosynthetic process"/>
    <property type="evidence" value="ECO:0007669"/>
    <property type="project" value="TreeGrafter"/>
</dbReference>
<feature type="transmembrane region" description="Helical" evidence="7">
    <location>
        <begin position="20"/>
        <end position="40"/>
    </location>
</feature>
<dbReference type="Proteomes" id="UP001199424">
    <property type="component" value="Unassembled WGS sequence"/>
</dbReference>
<evidence type="ECO:0000313" key="10">
    <source>
        <dbReference type="Proteomes" id="UP001199424"/>
    </source>
</evidence>
<feature type="transmembrane region" description="Helical" evidence="7">
    <location>
        <begin position="191"/>
        <end position="211"/>
    </location>
</feature>
<evidence type="ECO:0000259" key="8">
    <source>
        <dbReference type="Pfam" id="PF01757"/>
    </source>
</evidence>
<dbReference type="InterPro" id="IPR002656">
    <property type="entry name" value="Acyl_transf_3_dom"/>
</dbReference>
<protein>
    <submittedName>
        <fullName evidence="9">Acyltransferase</fullName>
    </submittedName>
</protein>
<feature type="domain" description="Acyltransferase 3" evidence="8">
    <location>
        <begin position="15"/>
        <end position="348"/>
    </location>
</feature>
<gene>
    <name evidence="9" type="ORF">LKD31_07540</name>
</gene>
<keyword evidence="6 7" id="KW-0472">Membrane</keyword>
<keyword evidence="9" id="KW-0012">Acyltransferase</keyword>
<keyword evidence="10" id="KW-1185">Reference proteome</keyword>